<dbReference type="SUPFAM" id="SSF54593">
    <property type="entry name" value="Glyoxalase/Bleomycin resistance protein/Dihydroxybiphenyl dioxygenase"/>
    <property type="match status" value="1"/>
</dbReference>
<keyword evidence="3" id="KW-1185">Reference proteome</keyword>
<feature type="domain" description="VOC" evidence="1">
    <location>
        <begin position="34"/>
        <end position="151"/>
    </location>
</feature>
<dbReference type="PANTHER" id="PTHR33993:SF14">
    <property type="entry name" value="GB|AAF24581.1"/>
    <property type="match status" value="1"/>
</dbReference>
<gene>
    <name evidence="2" type="ORF">CP969_24430</name>
</gene>
<dbReference type="PROSITE" id="PS51819">
    <property type="entry name" value="VOC"/>
    <property type="match status" value="1"/>
</dbReference>
<dbReference type="InterPro" id="IPR041581">
    <property type="entry name" value="Glyoxalase_6"/>
</dbReference>
<dbReference type="EMBL" id="CP023700">
    <property type="protein sequence ID" value="QEU89427.1"/>
    <property type="molecule type" value="Genomic_DNA"/>
</dbReference>
<dbReference type="Gene3D" id="3.10.180.10">
    <property type="entry name" value="2,3-Dihydroxybiphenyl 1,2-Dioxygenase, domain 1"/>
    <property type="match status" value="2"/>
</dbReference>
<evidence type="ECO:0000259" key="1">
    <source>
        <dbReference type="PROSITE" id="PS51819"/>
    </source>
</evidence>
<protein>
    <submittedName>
        <fullName evidence="2">VOC family protein</fullName>
    </submittedName>
</protein>
<sequence length="262" mass="27981">MKSACAVFRAPGVRHPDGDDKEHRMSAPPGGVGEFCWMDVKTRDLPGTAAFFSKALGWRFAVDEEDWRRATKISAGGHRVGGVSDLAHPVYPPGTPAHIAYYLAVDDVDRRVEAATADGARLVVAPFDAGDQGRTATLVDPVGAAFSLWQPRRFTGWGFPPRSAGVPQRMVLACDRPERARDFYRKALDVRPARADFVTAPGPAASAPRWELAVGVDDPDGVVARAGGLGPGAVLRSEEGGRPVVRLSSPEGLTVHVRGLEP</sequence>
<dbReference type="Proteomes" id="UP000327143">
    <property type="component" value="Chromosome"/>
</dbReference>
<dbReference type="CDD" id="cd07247">
    <property type="entry name" value="SgaA_N_like"/>
    <property type="match status" value="1"/>
</dbReference>
<evidence type="ECO:0000313" key="3">
    <source>
        <dbReference type="Proteomes" id="UP000327143"/>
    </source>
</evidence>
<dbReference type="InterPro" id="IPR029068">
    <property type="entry name" value="Glyas_Bleomycin-R_OHBP_Dase"/>
</dbReference>
<reference evidence="2 3" key="1">
    <citation type="submission" date="2017-09" db="EMBL/GenBank/DDBJ databases">
        <authorList>
            <person name="Lee N."/>
            <person name="Cho B.-K."/>
        </authorList>
    </citation>
    <scope>NUCLEOTIDE SEQUENCE [LARGE SCALE GENOMIC DNA]</scope>
    <source>
        <strain evidence="2 3">ATCC 39115</strain>
    </source>
</reference>
<evidence type="ECO:0000313" key="2">
    <source>
        <dbReference type="EMBL" id="QEU89427.1"/>
    </source>
</evidence>
<accession>A0ABX6ANF7</accession>
<dbReference type="PANTHER" id="PTHR33993">
    <property type="entry name" value="GLYOXALASE-RELATED"/>
    <property type="match status" value="1"/>
</dbReference>
<organism evidence="2 3">
    <name type="scientific">Streptomyces viridosporus T7A</name>
    <dbReference type="NCBI Taxonomy" id="665577"/>
    <lineage>
        <taxon>Bacteria</taxon>
        <taxon>Bacillati</taxon>
        <taxon>Actinomycetota</taxon>
        <taxon>Actinomycetes</taxon>
        <taxon>Kitasatosporales</taxon>
        <taxon>Streptomycetaceae</taxon>
        <taxon>Streptomyces</taxon>
    </lineage>
</organism>
<proteinExistence type="predicted"/>
<name>A0ABX6ANF7_STRVD</name>
<dbReference type="InterPro" id="IPR037523">
    <property type="entry name" value="VOC_core"/>
</dbReference>
<dbReference type="InterPro" id="IPR052164">
    <property type="entry name" value="Anthracycline_SecMetBiosynth"/>
</dbReference>
<dbReference type="Pfam" id="PF18029">
    <property type="entry name" value="Glyoxalase_6"/>
    <property type="match status" value="1"/>
</dbReference>